<comment type="subcellular location">
    <subcellularLocation>
        <location evidence="1">Nucleus</location>
    </subcellularLocation>
</comment>
<evidence type="ECO:0000256" key="6">
    <source>
        <dbReference type="ARBA" id="ARBA00023187"/>
    </source>
</evidence>
<dbReference type="GO" id="GO:0003729">
    <property type="term" value="F:mRNA binding"/>
    <property type="evidence" value="ECO:0007669"/>
    <property type="project" value="InterPro"/>
</dbReference>
<evidence type="ECO:0000256" key="1">
    <source>
        <dbReference type="ARBA" id="ARBA00004123"/>
    </source>
</evidence>
<evidence type="ECO:0000259" key="9">
    <source>
        <dbReference type="Pfam" id="PF22646"/>
    </source>
</evidence>
<evidence type="ECO:0000256" key="5">
    <source>
        <dbReference type="ARBA" id="ARBA00022737"/>
    </source>
</evidence>
<evidence type="ECO:0000256" key="7">
    <source>
        <dbReference type="ARBA" id="ARBA00023242"/>
    </source>
</evidence>
<dbReference type="InterPro" id="IPR038737">
    <property type="entry name" value="SF3b_su1-like"/>
</dbReference>
<keyword evidence="7" id="KW-0539">Nucleus</keyword>
<evidence type="ECO:0000256" key="2">
    <source>
        <dbReference type="ARBA" id="ARBA00005754"/>
    </source>
</evidence>
<dbReference type="InterPro" id="IPR011989">
    <property type="entry name" value="ARM-like"/>
</dbReference>
<evidence type="ECO:0000313" key="10">
    <source>
        <dbReference type="EMBL" id="KAK8934348.1"/>
    </source>
</evidence>
<dbReference type="SUPFAM" id="SSF48371">
    <property type="entry name" value="ARM repeat"/>
    <property type="match status" value="1"/>
</dbReference>
<accession>A0AAP0BAK1</accession>
<gene>
    <name evidence="10" type="ORF">KSP39_PZI014454</name>
</gene>
<dbReference type="GO" id="GO:0005681">
    <property type="term" value="C:spliceosomal complex"/>
    <property type="evidence" value="ECO:0007669"/>
    <property type="project" value="UniProtKB-KW"/>
</dbReference>
<keyword evidence="8" id="KW-0812">Transmembrane</keyword>
<keyword evidence="4" id="KW-0747">Spliceosome</keyword>
<reference evidence="10 11" key="1">
    <citation type="journal article" date="2022" name="Nat. Plants">
        <title>Genomes of leafy and leafless Platanthera orchids illuminate the evolution of mycoheterotrophy.</title>
        <authorList>
            <person name="Li M.H."/>
            <person name="Liu K.W."/>
            <person name="Li Z."/>
            <person name="Lu H.C."/>
            <person name="Ye Q.L."/>
            <person name="Zhang D."/>
            <person name="Wang J.Y."/>
            <person name="Li Y.F."/>
            <person name="Zhong Z.M."/>
            <person name="Liu X."/>
            <person name="Yu X."/>
            <person name="Liu D.K."/>
            <person name="Tu X.D."/>
            <person name="Liu B."/>
            <person name="Hao Y."/>
            <person name="Liao X.Y."/>
            <person name="Jiang Y.T."/>
            <person name="Sun W.H."/>
            <person name="Chen J."/>
            <person name="Chen Y.Q."/>
            <person name="Ai Y."/>
            <person name="Zhai J.W."/>
            <person name="Wu S.S."/>
            <person name="Zhou Z."/>
            <person name="Hsiao Y.Y."/>
            <person name="Wu W.L."/>
            <person name="Chen Y.Y."/>
            <person name="Lin Y.F."/>
            <person name="Hsu J.L."/>
            <person name="Li C.Y."/>
            <person name="Wang Z.W."/>
            <person name="Zhao X."/>
            <person name="Zhong W.Y."/>
            <person name="Ma X.K."/>
            <person name="Ma L."/>
            <person name="Huang J."/>
            <person name="Chen G.Z."/>
            <person name="Huang M.Z."/>
            <person name="Huang L."/>
            <person name="Peng D.H."/>
            <person name="Luo Y.B."/>
            <person name="Zou S.Q."/>
            <person name="Chen S.P."/>
            <person name="Lan S."/>
            <person name="Tsai W.C."/>
            <person name="Van de Peer Y."/>
            <person name="Liu Z.J."/>
        </authorList>
    </citation>
    <scope>NUCLEOTIDE SEQUENCE [LARGE SCALE GENOMIC DNA]</scope>
    <source>
        <strain evidence="10">Lor287</strain>
    </source>
</reference>
<keyword evidence="5" id="KW-0677">Repeat</keyword>
<keyword evidence="11" id="KW-1185">Reference proteome</keyword>
<dbReference type="GO" id="GO:0000245">
    <property type="term" value="P:spliceosomal complex assembly"/>
    <property type="evidence" value="ECO:0007669"/>
    <property type="project" value="InterPro"/>
</dbReference>
<feature type="domain" description="Phosphatase PP2A regulatory subunit A/Splicing factor 3B subunit 1-like HEAT repeat" evidence="9">
    <location>
        <begin position="24"/>
        <end position="94"/>
    </location>
</feature>
<feature type="transmembrane region" description="Helical" evidence="8">
    <location>
        <begin position="47"/>
        <end position="69"/>
    </location>
</feature>
<dbReference type="InterPro" id="IPR016024">
    <property type="entry name" value="ARM-type_fold"/>
</dbReference>
<dbReference type="Gene3D" id="1.25.10.10">
    <property type="entry name" value="Leucine-rich Repeat Variant"/>
    <property type="match status" value="1"/>
</dbReference>
<organism evidence="10 11">
    <name type="scientific">Platanthera zijinensis</name>
    <dbReference type="NCBI Taxonomy" id="2320716"/>
    <lineage>
        <taxon>Eukaryota</taxon>
        <taxon>Viridiplantae</taxon>
        <taxon>Streptophyta</taxon>
        <taxon>Embryophyta</taxon>
        <taxon>Tracheophyta</taxon>
        <taxon>Spermatophyta</taxon>
        <taxon>Magnoliopsida</taxon>
        <taxon>Liliopsida</taxon>
        <taxon>Asparagales</taxon>
        <taxon>Orchidaceae</taxon>
        <taxon>Orchidoideae</taxon>
        <taxon>Orchideae</taxon>
        <taxon>Orchidinae</taxon>
        <taxon>Platanthera</taxon>
    </lineage>
</organism>
<dbReference type="PANTHER" id="PTHR12097">
    <property type="entry name" value="SPLICING FACTOR 3B, SUBUNIT 1-RELATED"/>
    <property type="match status" value="1"/>
</dbReference>
<comment type="similarity">
    <text evidence="2">Belongs to the SF3B1 family.</text>
</comment>
<dbReference type="AlphaFoldDB" id="A0AAP0BAK1"/>
<sequence>MLKADKMSLRRAGMNTIGYIAKVIGPWDVLEIILLNLHLQGRQNRDCTALAIAIVAETCLLFTVLPALMNEYRVLDLNVQRGVLQSLYFLFESIGAKGKDYIYAVTPLLADALTDRDLVHRQIAVSALKHLALGVAGLSREDVFVHLLNHVWPNIFETSPLVIDAVMEAIDGLRVALGPAVILNYCLQGLFHPARKVREVYWKVYNSLHIEAQDALVAFYPVLFDEDNNFYSRPELMMFL</sequence>
<keyword evidence="8" id="KW-0472">Membrane</keyword>
<proteinExistence type="inferred from homology"/>
<protein>
    <recommendedName>
        <fullName evidence="9">Phosphatase PP2A regulatory subunit A/Splicing factor 3B subunit 1-like HEAT repeat domain-containing protein</fullName>
    </recommendedName>
</protein>
<keyword evidence="3" id="KW-0507">mRNA processing</keyword>
<dbReference type="InterPro" id="IPR054573">
    <property type="entry name" value="PP2A/SF3B1-like_HEAT"/>
</dbReference>
<dbReference type="Pfam" id="PF22646">
    <property type="entry name" value="PPP2R1A-like_HEAT"/>
    <property type="match status" value="1"/>
</dbReference>
<evidence type="ECO:0000256" key="8">
    <source>
        <dbReference type="SAM" id="Phobius"/>
    </source>
</evidence>
<keyword evidence="6" id="KW-0508">mRNA splicing</keyword>
<keyword evidence="8" id="KW-1133">Transmembrane helix</keyword>
<evidence type="ECO:0000256" key="4">
    <source>
        <dbReference type="ARBA" id="ARBA00022728"/>
    </source>
</evidence>
<evidence type="ECO:0000256" key="3">
    <source>
        <dbReference type="ARBA" id="ARBA00022664"/>
    </source>
</evidence>
<evidence type="ECO:0000313" key="11">
    <source>
        <dbReference type="Proteomes" id="UP001418222"/>
    </source>
</evidence>
<dbReference type="Proteomes" id="UP001418222">
    <property type="component" value="Unassembled WGS sequence"/>
</dbReference>
<comment type="caution">
    <text evidence="10">The sequence shown here is derived from an EMBL/GenBank/DDBJ whole genome shotgun (WGS) entry which is preliminary data.</text>
</comment>
<name>A0AAP0BAK1_9ASPA</name>
<dbReference type="EMBL" id="JBBWWQ010000012">
    <property type="protein sequence ID" value="KAK8934348.1"/>
    <property type="molecule type" value="Genomic_DNA"/>
</dbReference>